<dbReference type="GO" id="GO:0016853">
    <property type="term" value="F:isomerase activity"/>
    <property type="evidence" value="ECO:0007669"/>
    <property type="project" value="UniProtKB-KW"/>
</dbReference>
<evidence type="ECO:0000313" key="4">
    <source>
        <dbReference type="Proteomes" id="UP000541352"/>
    </source>
</evidence>
<dbReference type="SUPFAM" id="SSF51658">
    <property type="entry name" value="Xylose isomerase-like"/>
    <property type="match status" value="1"/>
</dbReference>
<accession>A0A7W5ZRZ9</accession>
<dbReference type="Proteomes" id="UP000541352">
    <property type="component" value="Unassembled WGS sequence"/>
</dbReference>
<dbReference type="EMBL" id="JACIBY010000011">
    <property type="protein sequence ID" value="MBB3840574.1"/>
    <property type="molecule type" value="Genomic_DNA"/>
</dbReference>
<dbReference type="InterPro" id="IPR013022">
    <property type="entry name" value="Xyl_isomerase-like_TIM-brl"/>
</dbReference>
<dbReference type="Gene3D" id="3.20.20.150">
    <property type="entry name" value="Divalent-metal-dependent TIM barrel enzymes"/>
    <property type="match status" value="1"/>
</dbReference>
<dbReference type="InterPro" id="IPR036237">
    <property type="entry name" value="Xyl_isomerase-like_sf"/>
</dbReference>
<evidence type="ECO:0000259" key="2">
    <source>
        <dbReference type="Pfam" id="PF01261"/>
    </source>
</evidence>
<dbReference type="InterPro" id="IPR050417">
    <property type="entry name" value="Sugar_Epim/Isomerase"/>
</dbReference>
<gene>
    <name evidence="3" type="ORF">FHS57_004594</name>
</gene>
<sequence length="304" mass="33622">MKPLQHTTSSRRDFLKLGAGAVGSILASSSLAEAALWAEESRKLSLPLGICTSYDKAALLKSIGYSYVEENVGRFLIPDKGGDEQYAKNVEALKTTGVPLRSYVSFIPGSIKSVGPNANHEALLERADLAFKRAKECGTPYVVFGSSASRTIPEGFDRAKAKEQHTEVSKKMALLAEKHGITVALEPLNRSETNFINSLAEGVEIIEAVNHPRFRLLCDIYHMLKDNEGPEQIVKYGKYIVHCHIAEKQNRTAPGVVGDDFREYFKALKKIKYRGGLSIEGRWTNFDSEAKKAFEVLTQQLSEV</sequence>
<evidence type="ECO:0000256" key="1">
    <source>
        <dbReference type="ARBA" id="ARBA00023235"/>
    </source>
</evidence>
<keyword evidence="4" id="KW-1185">Reference proteome</keyword>
<comment type="caution">
    <text evidence="3">The sequence shown here is derived from an EMBL/GenBank/DDBJ whole genome shotgun (WGS) entry which is preliminary data.</text>
</comment>
<reference evidence="3 4" key="1">
    <citation type="submission" date="2020-08" db="EMBL/GenBank/DDBJ databases">
        <title>Genomic Encyclopedia of Type Strains, Phase IV (KMG-IV): sequencing the most valuable type-strain genomes for metagenomic binning, comparative biology and taxonomic classification.</title>
        <authorList>
            <person name="Goeker M."/>
        </authorList>
    </citation>
    <scope>NUCLEOTIDE SEQUENCE [LARGE SCALE GENOMIC DNA]</scope>
    <source>
        <strain evidence="3 4">DSM 17976</strain>
    </source>
</reference>
<name>A0A7W5ZRZ9_9BACT</name>
<dbReference type="PROSITE" id="PS51318">
    <property type="entry name" value="TAT"/>
    <property type="match status" value="1"/>
</dbReference>
<dbReference type="PANTHER" id="PTHR43489">
    <property type="entry name" value="ISOMERASE"/>
    <property type="match status" value="1"/>
</dbReference>
<organism evidence="3 4">
    <name type="scientific">Runella defluvii</name>
    <dbReference type="NCBI Taxonomy" id="370973"/>
    <lineage>
        <taxon>Bacteria</taxon>
        <taxon>Pseudomonadati</taxon>
        <taxon>Bacteroidota</taxon>
        <taxon>Cytophagia</taxon>
        <taxon>Cytophagales</taxon>
        <taxon>Spirosomataceae</taxon>
        <taxon>Runella</taxon>
    </lineage>
</organism>
<dbReference type="Pfam" id="PF01261">
    <property type="entry name" value="AP_endonuc_2"/>
    <property type="match status" value="1"/>
</dbReference>
<feature type="domain" description="Xylose isomerase-like TIM barrel" evidence="2">
    <location>
        <begin position="58"/>
        <end position="297"/>
    </location>
</feature>
<dbReference type="InterPro" id="IPR006311">
    <property type="entry name" value="TAT_signal"/>
</dbReference>
<keyword evidence="1 3" id="KW-0413">Isomerase</keyword>
<protein>
    <submittedName>
        <fullName evidence="3">Sugar phosphate isomerase/epimerase</fullName>
    </submittedName>
</protein>
<proteinExistence type="predicted"/>
<dbReference type="AlphaFoldDB" id="A0A7W5ZRZ9"/>
<dbReference type="RefSeq" id="WP_183977614.1">
    <property type="nucleotide sequence ID" value="NZ_JACIBY010000011.1"/>
</dbReference>
<evidence type="ECO:0000313" key="3">
    <source>
        <dbReference type="EMBL" id="MBB3840574.1"/>
    </source>
</evidence>